<reference evidence="1" key="1">
    <citation type="journal article" date="2015" name="Nature">
        <title>Complex archaea that bridge the gap between prokaryotes and eukaryotes.</title>
        <authorList>
            <person name="Spang A."/>
            <person name="Saw J.H."/>
            <person name="Jorgensen S.L."/>
            <person name="Zaremba-Niedzwiedzka K."/>
            <person name="Martijn J."/>
            <person name="Lind A.E."/>
            <person name="van Eijk R."/>
            <person name="Schleper C."/>
            <person name="Guy L."/>
            <person name="Ettema T.J."/>
        </authorList>
    </citation>
    <scope>NUCLEOTIDE SEQUENCE</scope>
</reference>
<dbReference type="EMBL" id="LAZR01042796">
    <property type="protein sequence ID" value="KKL08652.1"/>
    <property type="molecule type" value="Genomic_DNA"/>
</dbReference>
<evidence type="ECO:0000313" key="1">
    <source>
        <dbReference type="EMBL" id="KKL08652.1"/>
    </source>
</evidence>
<organism evidence="1">
    <name type="scientific">marine sediment metagenome</name>
    <dbReference type="NCBI Taxonomy" id="412755"/>
    <lineage>
        <taxon>unclassified sequences</taxon>
        <taxon>metagenomes</taxon>
        <taxon>ecological metagenomes</taxon>
    </lineage>
</organism>
<accession>A0A0F9B4D2</accession>
<name>A0A0F9B4D2_9ZZZZ</name>
<sequence length="26" mass="2988">MTTTEVQATVTDIYRQNAEAYAYGKY</sequence>
<comment type="caution">
    <text evidence="1">The sequence shown here is derived from an EMBL/GenBank/DDBJ whole genome shotgun (WGS) entry which is preliminary data.</text>
</comment>
<proteinExistence type="predicted"/>
<protein>
    <submittedName>
        <fullName evidence="1">Uncharacterized protein</fullName>
    </submittedName>
</protein>
<gene>
    <name evidence="1" type="ORF">LCGC14_2573690</name>
</gene>
<dbReference type="AlphaFoldDB" id="A0A0F9B4D2"/>
<feature type="non-terminal residue" evidence="1">
    <location>
        <position position="26"/>
    </location>
</feature>